<dbReference type="SMART" id="SM00471">
    <property type="entry name" value="HDc"/>
    <property type="match status" value="1"/>
</dbReference>
<dbReference type="SUPFAM" id="SSF109604">
    <property type="entry name" value="HD-domain/PDEase-like"/>
    <property type="match status" value="1"/>
</dbReference>
<organism evidence="2">
    <name type="scientific">Mesoaciditoga lauensis</name>
    <dbReference type="NCBI Taxonomy" id="1495039"/>
    <lineage>
        <taxon>Bacteria</taxon>
        <taxon>Thermotogati</taxon>
        <taxon>Thermotogota</taxon>
        <taxon>Thermotogae</taxon>
        <taxon>Mesoaciditogales</taxon>
        <taxon>Mesoaciditogaceae</taxon>
        <taxon>Mesoaciditoga</taxon>
    </lineage>
</organism>
<proteinExistence type="predicted"/>
<dbReference type="InterPro" id="IPR006674">
    <property type="entry name" value="HD_domain"/>
</dbReference>
<reference evidence="2" key="1">
    <citation type="journal article" date="2020" name="mSystems">
        <title>Genome- and Community-Level Interaction Insights into Carbon Utilization and Element Cycling Functions of Hydrothermarchaeota in Hydrothermal Sediment.</title>
        <authorList>
            <person name="Zhou Z."/>
            <person name="Liu Y."/>
            <person name="Xu W."/>
            <person name="Pan J."/>
            <person name="Luo Z.H."/>
            <person name="Li M."/>
        </authorList>
    </citation>
    <scope>NUCLEOTIDE SEQUENCE [LARGE SCALE GENOMIC DNA]</scope>
    <source>
        <strain evidence="2">SpSt-966</strain>
    </source>
</reference>
<dbReference type="InterPro" id="IPR006675">
    <property type="entry name" value="HDIG_dom"/>
</dbReference>
<accession>A0A7V3RE59</accession>
<dbReference type="PROSITE" id="PS51831">
    <property type="entry name" value="HD"/>
    <property type="match status" value="1"/>
</dbReference>
<dbReference type="CDD" id="cd00077">
    <property type="entry name" value="HDc"/>
    <property type="match status" value="1"/>
</dbReference>
<dbReference type="InterPro" id="IPR003607">
    <property type="entry name" value="HD/PDEase_dom"/>
</dbReference>
<dbReference type="NCBIfam" id="TIGR00277">
    <property type="entry name" value="HDIG"/>
    <property type="match status" value="1"/>
</dbReference>
<dbReference type="AlphaFoldDB" id="A0A7V3RE59"/>
<protein>
    <submittedName>
        <fullName evidence="2">HD domain-containing protein</fullName>
    </submittedName>
</protein>
<feature type="domain" description="HD" evidence="1">
    <location>
        <begin position="9"/>
        <end position="111"/>
    </location>
</feature>
<comment type="caution">
    <text evidence="2">The sequence shown here is derived from an EMBL/GenBank/DDBJ whole genome shotgun (WGS) entry which is preliminary data.</text>
</comment>
<evidence type="ECO:0000259" key="1">
    <source>
        <dbReference type="PROSITE" id="PS51831"/>
    </source>
</evidence>
<name>A0A7V3RE59_9BACT</name>
<evidence type="ECO:0000313" key="2">
    <source>
        <dbReference type="EMBL" id="HGE74939.1"/>
    </source>
</evidence>
<dbReference type="Pfam" id="PF01966">
    <property type="entry name" value="HD"/>
    <property type="match status" value="1"/>
</dbReference>
<gene>
    <name evidence="2" type="ORF">ENX73_02295</name>
</gene>
<dbReference type="Gene3D" id="1.10.3210.50">
    <property type="match status" value="1"/>
</dbReference>
<dbReference type="EMBL" id="DTPE01000097">
    <property type="protein sequence ID" value="HGE74939.1"/>
    <property type="molecule type" value="Genomic_DNA"/>
</dbReference>
<dbReference type="PANTHER" id="PTHR33594">
    <property type="entry name" value="SUPERFAMILY HYDROLASE, PUTATIVE (AFU_ORTHOLOGUE AFUA_1G03035)-RELATED"/>
    <property type="match status" value="1"/>
</dbReference>
<sequence>MMSDDFSHGFDHVERVVKFCWQIGNDEGADIEILIPAAYLHDIGRKLEEKDPKLDHAVEGAKIARDFLIKIGYPKYHEVSYAISVHRFSGGFIPKTLEAKILQDADRLDALGAIGIYRTIMYSTKNHRNIEDTIEHFEKKILTLKDTMQTPTAKRLALEKHKIVEEFVSSLKEALFVR</sequence>
<dbReference type="PANTHER" id="PTHR33594:SF1">
    <property type="entry name" value="HD_PDEASE DOMAIN-CONTAINING PROTEIN"/>
    <property type="match status" value="1"/>
</dbReference>